<protein>
    <submittedName>
        <fullName evidence="1">Uncharacterized protein</fullName>
    </submittedName>
</protein>
<reference evidence="2" key="1">
    <citation type="journal article" date="2023" name="Int. J. Mol. Sci.">
        <title>Genomic and Metabolic Characterization of Plant Growth-Promoting Rhizobacteria Isolated from Nodules of Clovers Grown in Non-Farmed Soil.</title>
        <authorList>
            <person name="Wojcik M."/>
            <person name="Koper P."/>
            <person name="Zebracki K."/>
            <person name="Marczak M."/>
            <person name="Mazur A."/>
        </authorList>
    </citation>
    <scope>NUCLEOTIDE SEQUENCE [LARGE SCALE GENOMIC DNA]</scope>
    <source>
        <strain evidence="2">KB12</strain>
    </source>
</reference>
<dbReference type="RefSeq" id="WP_165404214.1">
    <property type="nucleotide sequence ID" value="NZ_JAWJWH010000004.1"/>
</dbReference>
<comment type="caution">
    <text evidence="1">The sequence shown here is derived from an EMBL/GenBank/DDBJ whole genome shotgun (WGS) entry which is preliminary data.</text>
</comment>
<sequence length="48" mass="5750">MSLTGLEINNQQGASRTMWEEHLWRQWRAWFPVMPIDNGMFGLEAAWR</sequence>
<gene>
    <name evidence="1" type="ORF">R1523_09760</name>
</gene>
<organism evidence="1 2">
    <name type="scientific">Rhizobium brockwellii</name>
    <dbReference type="NCBI Taxonomy" id="3019932"/>
    <lineage>
        <taxon>Bacteria</taxon>
        <taxon>Pseudomonadati</taxon>
        <taxon>Pseudomonadota</taxon>
        <taxon>Alphaproteobacteria</taxon>
        <taxon>Hyphomicrobiales</taxon>
        <taxon>Rhizobiaceae</taxon>
        <taxon>Rhizobium/Agrobacterium group</taxon>
        <taxon>Rhizobium</taxon>
    </lineage>
</organism>
<evidence type="ECO:0000313" key="1">
    <source>
        <dbReference type="EMBL" id="MDV4185781.1"/>
    </source>
</evidence>
<dbReference type="EMBL" id="JAWJWI010000004">
    <property type="protein sequence ID" value="MDV4185781.1"/>
    <property type="molecule type" value="Genomic_DNA"/>
</dbReference>
<proteinExistence type="predicted"/>
<name>A0ABU3YIT3_9HYPH</name>
<dbReference type="Proteomes" id="UP001187203">
    <property type="component" value="Unassembled WGS sequence"/>
</dbReference>
<evidence type="ECO:0000313" key="2">
    <source>
        <dbReference type="Proteomes" id="UP001187203"/>
    </source>
</evidence>
<keyword evidence="2" id="KW-1185">Reference proteome</keyword>
<accession>A0ABU3YIT3</accession>